<dbReference type="Proteomes" id="UP001044222">
    <property type="component" value="Unassembled WGS sequence"/>
</dbReference>
<dbReference type="GO" id="GO:0046872">
    <property type="term" value="F:metal ion binding"/>
    <property type="evidence" value="ECO:0007669"/>
    <property type="project" value="UniProtKB-KW"/>
</dbReference>
<gene>
    <name evidence="11" type="ORF">ANANG_G00026060</name>
</gene>
<keyword evidence="9" id="KW-1015">Disulfide bond</keyword>
<evidence type="ECO:0000256" key="9">
    <source>
        <dbReference type="ARBA" id="ARBA00023157"/>
    </source>
</evidence>
<evidence type="ECO:0000256" key="4">
    <source>
        <dbReference type="ARBA" id="ARBA00011233"/>
    </source>
</evidence>
<dbReference type="Gene3D" id="2.60.120.260">
    <property type="entry name" value="Galactose-binding domain-like"/>
    <property type="match status" value="2"/>
</dbReference>
<sequence length="209" mass="22996">MWTKKNVALGGKATQSERLRNEWAAFSSAGNAIDGNRDSYFYHGSCIHTSGGDNPWWRVDLLQVYTITSVTITNRGDCCGERISGARILIGKHLKDNGINNPHGRATQSDLLKGEWAAFSHASNAIDGNRDSFFYHGSCTHTSGGDNPWWRVDLLQVYTITSVTITNRGDCCGERISGAQILIGKHLKNNGINNPQSVLIFTVQSLIQK</sequence>
<evidence type="ECO:0000256" key="6">
    <source>
        <dbReference type="ARBA" id="ARBA00022723"/>
    </source>
</evidence>
<comment type="subcellular location">
    <subcellularLocation>
        <location evidence="2">Secreted</location>
    </subcellularLocation>
</comment>
<comment type="similarity">
    <text evidence="3">Belongs to the fucolectin family.</text>
</comment>
<evidence type="ECO:0000313" key="11">
    <source>
        <dbReference type="EMBL" id="KAG5858058.1"/>
    </source>
</evidence>
<dbReference type="Pfam" id="PF22633">
    <property type="entry name" value="F5_F8_type_C_2"/>
    <property type="match status" value="2"/>
</dbReference>
<dbReference type="GO" id="GO:0001868">
    <property type="term" value="P:regulation of complement activation, lectin pathway"/>
    <property type="evidence" value="ECO:0007669"/>
    <property type="project" value="UniProtKB-ARBA"/>
</dbReference>
<evidence type="ECO:0000256" key="3">
    <source>
        <dbReference type="ARBA" id="ARBA00010147"/>
    </source>
</evidence>
<reference evidence="11" key="1">
    <citation type="submission" date="2021-01" db="EMBL/GenBank/DDBJ databases">
        <title>A chromosome-scale assembly of European eel, Anguilla anguilla.</title>
        <authorList>
            <person name="Henkel C."/>
            <person name="Jong-Raadsen S.A."/>
            <person name="Dufour S."/>
            <person name="Weltzien F.-A."/>
            <person name="Palstra A.P."/>
            <person name="Pelster B."/>
            <person name="Spaink H.P."/>
            <person name="Van Den Thillart G.E."/>
            <person name="Jansen H."/>
            <person name="Zahm M."/>
            <person name="Klopp C."/>
            <person name="Cedric C."/>
            <person name="Louis A."/>
            <person name="Berthelot C."/>
            <person name="Parey E."/>
            <person name="Roest Crollius H."/>
            <person name="Montfort J."/>
            <person name="Robinson-Rechavi M."/>
            <person name="Bucao C."/>
            <person name="Bouchez O."/>
            <person name="Gislard M."/>
            <person name="Lluch J."/>
            <person name="Milhes M."/>
            <person name="Lampietro C."/>
            <person name="Lopez Roques C."/>
            <person name="Donnadieu C."/>
            <person name="Braasch I."/>
            <person name="Desvignes T."/>
            <person name="Postlethwait J."/>
            <person name="Bobe J."/>
            <person name="Guiguen Y."/>
            <person name="Dirks R."/>
        </authorList>
    </citation>
    <scope>NUCLEOTIDE SEQUENCE</scope>
    <source>
        <strain evidence="11">Tag_6206</strain>
        <tissue evidence="11">Liver</tissue>
    </source>
</reference>
<protein>
    <recommendedName>
        <fullName evidence="10">Fucolectin tachylectin-4 pentraxin-1 domain-containing protein</fullName>
    </recommendedName>
</protein>
<dbReference type="InterPro" id="IPR006585">
    <property type="entry name" value="FTP1"/>
</dbReference>
<dbReference type="GO" id="GO:0005576">
    <property type="term" value="C:extracellular region"/>
    <property type="evidence" value="ECO:0007669"/>
    <property type="project" value="UniProtKB-SubCell"/>
</dbReference>
<evidence type="ECO:0000256" key="1">
    <source>
        <dbReference type="ARBA" id="ARBA00002219"/>
    </source>
</evidence>
<feature type="domain" description="Fucolectin tachylectin-4 pentraxin-1" evidence="10">
    <location>
        <begin position="4"/>
        <end position="103"/>
    </location>
</feature>
<evidence type="ECO:0000256" key="7">
    <source>
        <dbReference type="ARBA" id="ARBA00022734"/>
    </source>
</evidence>
<dbReference type="SMART" id="SM00607">
    <property type="entry name" value="FTP"/>
    <property type="match status" value="2"/>
</dbReference>
<dbReference type="SUPFAM" id="SSF49785">
    <property type="entry name" value="Galactose-binding domain-like"/>
    <property type="match status" value="2"/>
</dbReference>
<proteinExistence type="inferred from homology"/>
<comment type="function">
    <text evidence="1">Acts as a defensive agent. Recognizes blood group fucosylated oligosaccharides including A, B, H and Lewis B-type antigens. Does not recognize Lewis A antigen and has low affinity for monovalent haptens.</text>
</comment>
<name>A0A9D3S7V8_ANGAN</name>
<keyword evidence="8" id="KW-0106">Calcium</keyword>
<dbReference type="EMBL" id="JAFIRN010000001">
    <property type="protein sequence ID" value="KAG5858058.1"/>
    <property type="molecule type" value="Genomic_DNA"/>
</dbReference>
<evidence type="ECO:0000256" key="5">
    <source>
        <dbReference type="ARBA" id="ARBA00022525"/>
    </source>
</evidence>
<evidence type="ECO:0000256" key="2">
    <source>
        <dbReference type="ARBA" id="ARBA00004613"/>
    </source>
</evidence>
<evidence type="ECO:0000256" key="8">
    <source>
        <dbReference type="ARBA" id="ARBA00022837"/>
    </source>
</evidence>
<dbReference type="GO" id="GO:0042806">
    <property type="term" value="F:fucose binding"/>
    <property type="evidence" value="ECO:0007669"/>
    <property type="project" value="UniProtKB-ARBA"/>
</dbReference>
<dbReference type="InterPro" id="IPR008979">
    <property type="entry name" value="Galactose-bd-like_sf"/>
</dbReference>
<dbReference type="InterPro" id="IPR051941">
    <property type="entry name" value="BG_Antigen-Binding_Lectin"/>
</dbReference>
<keyword evidence="6" id="KW-0479">Metal-binding</keyword>
<dbReference type="GO" id="GO:0010185">
    <property type="term" value="P:regulation of cellular defense response"/>
    <property type="evidence" value="ECO:0007669"/>
    <property type="project" value="UniProtKB-ARBA"/>
</dbReference>
<accession>A0A9D3S7V8</accession>
<keyword evidence="5" id="KW-0964">Secreted</keyword>
<evidence type="ECO:0000313" key="12">
    <source>
        <dbReference type="Proteomes" id="UP001044222"/>
    </source>
</evidence>
<dbReference type="AlphaFoldDB" id="A0A9D3S7V8"/>
<organism evidence="11 12">
    <name type="scientific">Anguilla anguilla</name>
    <name type="common">European freshwater eel</name>
    <name type="synonym">Muraena anguilla</name>
    <dbReference type="NCBI Taxonomy" id="7936"/>
    <lineage>
        <taxon>Eukaryota</taxon>
        <taxon>Metazoa</taxon>
        <taxon>Chordata</taxon>
        <taxon>Craniata</taxon>
        <taxon>Vertebrata</taxon>
        <taxon>Euteleostomi</taxon>
        <taxon>Actinopterygii</taxon>
        <taxon>Neopterygii</taxon>
        <taxon>Teleostei</taxon>
        <taxon>Anguilliformes</taxon>
        <taxon>Anguillidae</taxon>
        <taxon>Anguilla</taxon>
    </lineage>
</organism>
<dbReference type="PANTHER" id="PTHR45713">
    <property type="entry name" value="FTP DOMAIN-CONTAINING PROTEIN"/>
    <property type="match status" value="1"/>
</dbReference>
<feature type="domain" description="Fucolectin tachylectin-4 pentraxin-1" evidence="10">
    <location>
        <begin position="104"/>
        <end position="207"/>
    </location>
</feature>
<comment type="caution">
    <text evidence="11">The sequence shown here is derived from an EMBL/GenBank/DDBJ whole genome shotgun (WGS) entry which is preliminary data.</text>
</comment>
<dbReference type="PANTHER" id="PTHR45713:SF8">
    <property type="entry name" value="SI:CH211-215K15.4"/>
    <property type="match status" value="1"/>
</dbReference>
<comment type="subunit">
    <text evidence="4">Homotrimer.</text>
</comment>
<evidence type="ECO:0000259" key="10">
    <source>
        <dbReference type="SMART" id="SM00607"/>
    </source>
</evidence>
<keyword evidence="12" id="KW-1185">Reference proteome</keyword>
<keyword evidence="7" id="KW-0430">Lectin</keyword>